<dbReference type="InterPro" id="IPR008323">
    <property type="entry name" value="UCP033563"/>
</dbReference>
<dbReference type="RefSeq" id="WP_211601460.1">
    <property type="nucleotide sequence ID" value="NZ_JAGSNF010000003.1"/>
</dbReference>
<dbReference type="Proteomes" id="UP000677016">
    <property type="component" value="Unassembled WGS sequence"/>
</dbReference>
<keyword evidence="2" id="KW-1185">Reference proteome</keyword>
<dbReference type="AlphaFoldDB" id="A0A941HYW9"/>
<sequence>MTEPPPMTSGSVHPFAAWLVRPDAAAGEVAAMAETAVAARSGPRPVRPEAYDAMAPAVYVYRQRTPVADHVGIVCDITPEVFVAGRVLRHEEVQADRVEALSHYLESVPQRVDLVSTMHHAGPVAERAVADALVSPPLLDVPGADGTQQTVWQVPPGASTEELCRELETGLHYIADGHHRVAAALRVWERSGRAPGHGVLCAVYSLGGLRLESFDRWVHGPLDPQAFLTLLERDFEVRPAADARDAARSGSAVYLGGRWYGARFTGVRPGGAAGLDVSLLHALVLDHLPPGTSVEPVRELTDVLVAACDADGGALVIPPAPGLAAVTAIADAGEVVPAKSTFFAPKPASGIFLRAPAAVDDRRRALAHPERA</sequence>
<dbReference type="PANTHER" id="PTHR36454">
    <property type="entry name" value="LMO2823 PROTEIN"/>
    <property type="match status" value="1"/>
</dbReference>
<evidence type="ECO:0000313" key="2">
    <source>
        <dbReference type="Proteomes" id="UP000677016"/>
    </source>
</evidence>
<organism evidence="1 2">
    <name type="scientific">Phycicoccus avicenniae</name>
    <dbReference type="NCBI Taxonomy" id="2828860"/>
    <lineage>
        <taxon>Bacteria</taxon>
        <taxon>Bacillati</taxon>
        <taxon>Actinomycetota</taxon>
        <taxon>Actinomycetes</taxon>
        <taxon>Micrococcales</taxon>
        <taxon>Intrasporangiaceae</taxon>
        <taxon>Phycicoccus</taxon>
    </lineage>
</organism>
<evidence type="ECO:0000313" key="1">
    <source>
        <dbReference type="EMBL" id="MBR7742312.1"/>
    </source>
</evidence>
<dbReference type="EMBL" id="JAGSNF010000003">
    <property type="protein sequence ID" value="MBR7742312.1"/>
    <property type="molecule type" value="Genomic_DNA"/>
</dbReference>
<comment type="caution">
    <text evidence="1">The sequence shown here is derived from an EMBL/GenBank/DDBJ whole genome shotgun (WGS) entry which is preliminary data.</text>
</comment>
<proteinExistence type="predicted"/>
<dbReference type="PANTHER" id="PTHR36454:SF1">
    <property type="entry name" value="DUF1015 DOMAIN-CONTAINING PROTEIN"/>
    <property type="match status" value="1"/>
</dbReference>
<protein>
    <submittedName>
        <fullName evidence="1">DUF1015 family protein</fullName>
    </submittedName>
</protein>
<name>A0A941HYW9_9MICO</name>
<dbReference type="Pfam" id="PF06245">
    <property type="entry name" value="DUF1015"/>
    <property type="match status" value="1"/>
</dbReference>
<reference evidence="1" key="1">
    <citation type="submission" date="2021-04" db="EMBL/GenBank/DDBJ databases">
        <title>Phycicoccus avicenniae sp. nov., a novel endophytic actinomycetes isolated from branch of Avicennia mariana.</title>
        <authorList>
            <person name="Tuo L."/>
        </authorList>
    </citation>
    <scope>NUCLEOTIDE SEQUENCE</scope>
    <source>
        <strain evidence="1">BSK3Z-2</strain>
    </source>
</reference>
<accession>A0A941HYW9</accession>
<gene>
    <name evidence="1" type="ORF">KC207_03265</name>
</gene>